<sequence length="276" mass="29609">MATTTTLSVVKSDPNTSINSIICNTQYYSGDDPFGDSVAYVLADLMNVTPSQNPYDYYTVSPYPTSVAYGHATCSQALANSECANCLASARGAVSSTCTGSVGGQVGMVDCSMSQSESQQNTKVQYYNNKRDLAREQDNIIRKKMISQFPKFIALIMLATALFGVAKSDPNTNLVNYICNGNGYASGDPFENSVAYVLMDLMNVTPSQQGYDYRTVSPYPTAVAYGHATCNQALNNNDCANCLVSAKTTVSGACAGRVGAQVQLGDCTMRFENYPF</sequence>
<evidence type="ECO:0000256" key="14">
    <source>
        <dbReference type="ARBA" id="ARBA00038393"/>
    </source>
</evidence>
<dbReference type="Gene3D" id="3.30.430.20">
    <property type="entry name" value="Gnk2 domain, C-X8-C-X2-C motif"/>
    <property type="match status" value="2"/>
</dbReference>
<evidence type="ECO:0000313" key="17">
    <source>
        <dbReference type="RefSeq" id="XP_011082640.1"/>
    </source>
</evidence>
<keyword evidence="8" id="KW-0611">Plant defense</keyword>
<keyword evidence="2" id="KW-0929">Antimicrobial</keyword>
<dbReference type="GO" id="GO:0005537">
    <property type="term" value="F:D-mannose binding"/>
    <property type="evidence" value="ECO:0007669"/>
    <property type="project" value="UniProtKB-KW"/>
</dbReference>
<reference evidence="17" key="1">
    <citation type="submission" date="2025-08" db="UniProtKB">
        <authorList>
            <consortium name="RefSeq"/>
        </authorList>
    </citation>
    <scope>IDENTIFICATION</scope>
</reference>
<evidence type="ECO:0000256" key="6">
    <source>
        <dbReference type="ARBA" id="ARBA00022734"/>
    </source>
</evidence>
<dbReference type="PROSITE" id="PS51473">
    <property type="entry name" value="GNK2"/>
    <property type="match status" value="2"/>
</dbReference>
<dbReference type="OrthoDB" id="1888914at2759"/>
<dbReference type="GO" id="GO:0005886">
    <property type="term" value="C:plasma membrane"/>
    <property type="evidence" value="ECO:0007669"/>
    <property type="project" value="UniProtKB-SubCell"/>
</dbReference>
<evidence type="ECO:0000256" key="7">
    <source>
        <dbReference type="ARBA" id="ARBA00022737"/>
    </source>
</evidence>
<name>A0A6I9TNF8_SESIN</name>
<keyword evidence="10" id="KW-0044">Antibiotic</keyword>
<evidence type="ECO:0000256" key="12">
    <source>
        <dbReference type="ARBA" id="ARBA00023157"/>
    </source>
</evidence>
<accession>A0A6I9TNF8</accession>
<dbReference type="GO" id="GO:0050832">
    <property type="term" value="P:defense response to fungus"/>
    <property type="evidence" value="ECO:0007669"/>
    <property type="project" value="UniProtKB-KW"/>
</dbReference>
<evidence type="ECO:0000256" key="9">
    <source>
        <dbReference type="ARBA" id="ARBA00022949"/>
    </source>
</evidence>
<dbReference type="KEGG" id="sind:105165358"/>
<feature type="domain" description="Gnk2-homologous" evidence="15">
    <location>
        <begin position="16"/>
        <end position="120"/>
    </location>
</feature>
<organism evidence="16 17">
    <name type="scientific">Sesamum indicum</name>
    <name type="common">Oriental sesame</name>
    <name type="synonym">Sesamum orientale</name>
    <dbReference type="NCBI Taxonomy" id="4182"/>
    <lineage>
        <taxon>Eukaryota</taxon>
        <taxon>Viridiplantae</taxon>
        <taxon>Streptophyta</taxon>
        <taxon>Embryophyta</taxon>
        <taxon>Tracheophyta</taxon>
        <taxon>Spermatophyta</taxon>
        <taxon>Magnoliopsida</taxon>
        <taxon>eudicotyledons</taxon>
        <taxon>Gunneridae</taxon>
        <taxon>Pentapetalae</taxon>
        <taxon>asterids</taxon>
        <taxon>lamiids</taxon>
        <taxon>Lamiales</taxon>
        <taxon>Pedaliaceae</taxon>
        <taxon>Sesamum</taxon>
    </lineage>
</organism>
<comment type="similarity">
    <text evidence="14">Belongs to the cysteine-rich repeat secretory protein family. Plasmodesmata-located proteins (PDLD) subfamily.</text>
</comment>
<dbReference type="GO" id="GO:0009506">
    <property type="term" value="C:plasmodesma"/>
    <property type="evidence" value="ECO:0007669"/>
    <property type="project" value="UniProtKB-SubCell"/>
</dbReference>
<evidence type="ECO:0000259" key="15">
    <source>
        <dbReference type="PROSITE" id="PS51473"/>
    </source>
</evidence>
<evidence type="ECO:0000256" key="13">
    <source>
        <dbReference type="ARBA" id="ARBA00024184"/>
    </source>
</evidence>
<feature type="domain" description="Gnk2-homologous" evidence="15">
    <location>
        <begin position="172"/>
        <end position="276"/>
    </location>
</feature>
<gene>
    <name evidence="17" type="primary">LOC105165358</name>
</gene>
<keyword evidence="3" id="KW-0295">Fungicide</keyword>
<evidence type="ECO:0000256" key="3">
    <source>
        <dbReference type="ARBA" id="ARBA00022577"/>
    </source>
</evidence>
<dbReference type="PANTHER" id="PTHR32080">
    <property type="entry name" value="ANTIFUNGAL PROTEIN GINKBILOBIN-2-LIKE"/>
    <property type="match status" value="1"/>
</dbReference>
<dbReference type="CDD" id="cd23509">
    <property type="entry name" value="Gnk2-like"/>
    <property type="match status" value="2"/>
</dbReference>
<dbReference type="GO" id="GO:0042742">
    <property type="term" value="P:defense response to bacterium"/>
    <property type="evidence" value="ECO:0007669"/>
    <property type="project" value="UniProtKB-KW"/>
</dbReference>
<dbReference type="RefSeq" id="XP_011082640.1">
    <property type="nucleotide sequence ID" value="XM_011084338.1"/>
</dbReference>
<dbReference type="PANTHER" id="PTHR32080:SF54">
    <property type="entry name" value="GNK2-HOMOLOGOUS DOMAIN-CONTAINING PROTEIN"/>
    <property type="match status" value="1"/>
</dbReference>
<evidence type="ECO:0000256" key="1">
    <source>
        <dbReference type="ARBA" id="ARBA00004251"/>
    </source>
</evidence>
<dbReference type="GO" id="GO:0031640">
    <property type="term" value="P:killing of cells of another organism"/>
    <property type="evidence" value="ECO:0007669"/>
    <property type="project" value="UniProtKB-KW"/>
</dbReference>
<keyword evidence="7" id="KW-0677">Repeat</keyword>
<comment type="subcellular location">
    <subcellularLocation>
        <location evidence="13">Cell junction</location>
        <location evidence="13">Plasmodesma</location>
    </subcellularLocation>
    <subcellularLocation>
        <location evidence="1">Cell membrane</location>
        <topology evidence="1">Single-pass type I membrane protein</topology>
    </subcellularLocation>
</comment>
<evidence type="ECO:0000313" key="16">
    <source>
        <dbReference type="Proteomes" id="UP000504604"/>
    </source>
</evidence>
<dbReference type="InterPro" id="IPR002902">
    <property type="entry name" value="GNK2"/>
</dbReference>
<dbReference type="Pfam" id="PF01657">
    <property type="entry name" value="Stress-antifung"/>
    <property type="match status" value="2"/>
</dbReference>
<evidence type="ECO:0000256" key="2">
    <source>
        <dbReference type="ARBA" id="ARBA00022529"/>
    </source>
</evidence>
<keyword evidence="9" id="KW-0965">Cell junction</keyword>
<dbReference type="InParanoid" id="A0A6I9TNF8"/>
<evidence type="ECO:0000256" key="10">
    <source>
        <dbReference type="ARBA" id="ARBA00023022"/>
    </source>
</evidence>
<keyword evidence="12" id="KW-1015">Disulfide bond</keyword>
<keyword evidence="4" id="KW-0945">Host-virus interaction</keyword>
<dbReference type="AlphaFoldDB" id="A0A6I9TNF8"/>
<evidence type="ECO:0000256" key="4">
    <source>
        <dbReference type="ARBA" id="ARBA00022581"/>
    </source>
</evidence>
<dbReference type="Proteomes" id="UP000504604">
    <property type="component" value="Linkage group LG6"/>
</dbReference>
<keyword evidence="16" id="KW-1185">Reference proteome</keyword>
<proteinExistence type="inferred from homology"/>
<dbReference type="InterPro" id="IPR038408">
    <property type="entry name" value="GNK2_sf"/>
</dbReference>
<evidence type="ECO:0000256" key="11">
    <source>
        <dbReference type="ARBA" id="ARBA00023035"/>
    </source>
</evidence>
<protein>
    <submittedName>
        <fullName evidence="17">Cysteine-rich receptor-like protein kinase 28</fullName>
    </submittedName>
</protein>
<dbReference type="GeneID" id="105165358"/>
<keyword evidence="11" id="KW-0465">Mannose-binding</keyword>
<dbReference type="InterPro" id="IPR051378">
    <property type="entry name" value="Cell2Cell_Antifungal"/>
</dbReference>
<evidence type="ECO:0000256" key="5">
    <source>
        <dbReference type="ARBA" id="ARBA00022729"/>
    </source>
</evidence>
<keyword evidence="5" id="KW-0732">Signal</keyword>
<keyword evidence="6" id="KW-0430">Lectin</keyword>
<evidence type="ECO:0000256" key="8">
    <source>
        <dbReference type="ARBA" id="ARBA00022821"/>
    </source>
</evidence>